<comment type="caution">
    <text evidence="9">Lacks conserved residue(s) required for the propagation of feature annotation.</text>
</comment>
<dbReference type="GO" id="GO:0033743">
    <property type="term" value="F:peptide-methionine (R)-S-oxide reductase activity"/>
    <property type="evidence" value="ECO:0007669"/>
    <property type="project" value="UniProtKB-UniRule"/>
</dbReference>
<dbReference type="SUPFAM" id="SSF55068">
    <property type="entry name" value="Peptide methionine sulfoxide reductase"/>
    <property type="match status" value="1"/>
</dbReference>
<dbReference type="InterPro" id="IPR028427">
    <property type="entry name" value="Met_Sox_Rdtase_MsrB"/>
</dbReference>
<dbReference type="Proteomes" id="UP000442619">
    <property type="component" value="Unassembled WGS sequence"/>
</dbReference>
<keyword evidence="4" id="KW-0511">Multifunctional enzyme</keyword>
<dbReference type="GO" id="GO:0006979">
    <property type="term" value="P:response to oxidative stress"/>
    <property type="evidence" value="ECO:0007669"/>
    <property type="project" value="InterPro"/>
</dbReference>
<dbReference type="EC" id="1.8.4.11" evidence="10"/>
<organism evidence="12 13">
    <name type="scientific">Sharpea porci</name>
    <dbReference type="NCBI Taxonomy" id="2652286"/>
    <lineage>
        <taxon>Bacteria</taxon>
        <taxon>Bacillati</taxon>
        <taxon>Bacillota</taxon>
        <taxon>Erysipelotrichia</taxon>
        <taxon>Erysipelotrichales</taxon>
        <taxon>Coprobacillaceae</taxon>
        <taxon>Sharpea</taxon>
    </lineage>
</organism>
<dbReference type="InterPro" id="IPR011057">
    <property type="entry name" value="Mss4-like_sf"/>
</dbReference>
<evidence type="ECO:0000256" key="9">
    <source>
        <dbReference type="HAMAP-Rule" id="MF_01400"/>
    </source>
</evidence>
<dbReference type="SUPFAM" id="SSF51316">
    <property type="entry name" value="Mss4-like"/>
    <property type="match status" value="1"/>
</dbReference>
<proteinExistence type="inferred from homology"/>
<comment type="catalytic activity">
    <reaction evidence="8 10">
        <text>[thioredoxin]-disulfide + L-methionine + H2O = L-methionine (S)-S-oxide + [thioredoxin]-dithiol</text>
        <dbReference type="Rhea" id="RHEA:19993"/>
        <dbReference type="Rhea" id="RHEA-COMP:10698"/>
        <dbReference type="Rhea" id="RHEA-COMP:10700"/>
        <dbReference type="ChEBI" id="CHEBI:15377"/>
        <dbReference type="ChEBI" id="CHEBI:29950"/>
        <dbReference type="ChEBI" id="CHEBI:50058"/>
        <dbReference type="ChEBI" id="CHEBI:57844"/>
        <dbReference type="ChEBI" id="CHEBI:58772"/>
        <dbReference type="EC" id="1.8.4.11"/>
    </reaction>
</comment>
<dbReference type="Gene3D" id="3.30.1060.10">
    <property type="entry name" value="Peptide methionine sulphoxide reductase MsrA"/>
    <property type="match status" value="1"/>
</dbReference>
<gene>
    <name evidence="9 12" type="primary">msrB</name>
    <name evidence="10" type="synonym">msrA</name>
    <name evidence="12" type="ORF">FYJ79_07665</name>
</gene>
<feature type="domain" description="MsrB" evidence="11">
    <location>
        <begin position="172"/>
        <end position="295"/>
    </location>
</feature>
<dbReference type="NCBIfam" id="TIGR00357">
    <property type="entry name" value="peptide-methionine (R)-S-oxide reductase MsrB"/>
    <property type="match status" value="1"/>
</dbReference>
<dbReference type="PANTHER" id="PTHR10173">
    <property type="entry name" value="METHIONINE SULFOXIDE REDUCTASE"/>
    <property type="match status" value="1"/>
</dbReference>
<keyword evidence="3 9" id="KW-0560">Oxidoreductase</keyword>
<dbReference type="AlphaFoldDB" id="A0A844FV33"/>
<dbReference type="FunFam" id="2.170.150.20:FF:000003">
    <property type="entry name" value="Peptide methionine sulfoxide reductase MsrB"/>
    <property type="match status" value="1"/>
</dbReference>
<dbReference type="HAMAP" id="MF_01401">
    <property type="entry name" value="MsrA"/>
    <property type="match status" value="1"/>
</dbReference>
<evidence type="ECO:0000256" key="5">
    <source>
        <dbReference type="ARBA" id="ARBA00024679"/>
    </source>
</evidence>
<feature type="active site" evidence="10">
    <location>
        <position position="10"/>
    </location>
</feature>
<name>A0A844FV33_9FIRM</name>
<evidence type="ECO:0000313" key="13">
    <source>
        <dbReference type="Proteomes" id="UP000442619"/>
    </source>
</evidence>
<comment type="catalytic activity">
    <reaction evidence="7 9">
        <text>L-methionyl-[protein] + [thioredoxin]-disulfide + H2O = L-methionyl-(R)-S-oxide-[protein] + [thioredoxin]-dithiol</text>
        <dbReference type="Rhea" id="RHEA:24164"/>
        <dbReference type="Rhea" id="RHEA-COMP:10698"/>
        <dbReference type="Rhea" id="RHEA-COMP:10700"/>
        <dbReference type="Rhea" id="RHEA-COMP:12313"/>
        <dbReference type="Rhea" id="RHEA-COMP:12314"/>
        <dbReference type="ChEBI" id="CHEBI:15377"/>
        <dbReference type="ChEBI" id="CHEBI:16044"/>
        <dbReference type="ChEBI" id="CHEBI:29950"/>
        <dbReference type="ChEBI" id="CHEBI:45764"/>
        <dbReference type="ChEBI" id="CHEBI:50058"/>
        <dbReference type="EC" id="1.8.4.12"/>
    </reaction>
</comment>
<feature type="active site" description="Nucleophile" evidence="9">
    <location>
        <position position="284"/>
    </location>
</feature>
<reference evidence="12 13" key="1">
    <citation type="submission" date="2019-08" db="EMBL/GenBank/DDBJ databases">
        <title>In-depth cultivation of the pig gut microbiome towards novel bacterial diversity and tailored functional studies.</title>
        <authorList>
            <person name="Wylensek D."/>
            <person name="Hitch T.C.A."/>
            <person name="Clavel T."/>
        </authorList>
    </citation>
    <scope>NUCLEOTIDE SEQUENCE [LARGE SCALE GENOMIC DNA]</scope>
    <source>
        <strain evidence="12 13">CA-Schmier-601-WT-3</strain>
    </source>
</reference>
<evidence type="ECO:0000256" key="7">
    <source>
        <dbReference type="ARBA" id="ARBA00048488"/>
    </source>
</evidence>
<comment type="similarity">
    <text evidence="9">Belongs to the MsrB Met sulfoxide reductase family.</text>
</comment>
<sequence length="311" mass="35645">MKTIYLAGGCFWGVQKYFAQFDGVMSTEVGYANGPEKAPSYEEVCQSSGHAETVKVEYDETKITLTELLKYYFLVIDPTSVNKQGNDVGVQYRTGIYYTTEDQLLEAQKAYAAEEQKVGQKLKVELEPLRNFYSAEQYHQKYLEKNPSGYCHIPQKMFNLEKNNSKSKKESPEELEERIGKLAYEVTQHSATERAFTGKYDHFFEKGLYVDVVSGEPLFTSLDKYDSGCGWPAFTKPIKEDALKNKMDYSHHMKRIEVRSAHADSHLGHVFNDGPKDKGGLRYCINSAALRFIPYDDLEKEGYGEYKKYID</sequence>
<dbReference type="InterPro" id="IPR036509">
    <property type="entry name" value="Met_Sox_Rdtase_MsrA_sf"/>
</dbReference>
<dbReference type="Pfam" id="PF01641">
    <property type="entry name" value="SelR"/>
    <property type="match status" value="1"/>
</dbReference>
<comment type="catalytic activity">
    <reaction evidence="6 10">
        <text>L-methionyl-[protein] + [thioredoxin]-disulfide + H2O = L-methionyl-(S)-S-oxide-[protein] + [thioredoxin]-dithiol</text>
        <dbReference type="Rhea" id="RHEA:14217"/>
        <dbReference type="Rhea" id="RHEA-COMP:10698"/>
        <dbReference type="Rhea" id="RHEA-COMP:10700"/>
        <dbReference type="Rhea" id="RHEA-COMP:12313"/>
        <dbReference type="Rhea" id="RHEA-COMP:12315"/>
        <dbReference type="ChEBI" id="CHEBI:15377"/>
        <dbReference type="ChEBI" id="CHEBI:16044"/>
        <dbReference type="ChEBI" id="CHEBI:29950"/>
        <dbReference type="ChEBI" id="CHEBI:44120"/>
        <dbReference type="ChEBI" id="CHEBI:50058"/>
        <dbReference type="EC" id="1.8.4.11"/>
    </reaction>
</comment>
<dbReference type="Pfam" id="PF01625">
    <property type="entry name" value="PMSR"/>
    <property type="match status" value="1"/>
</dbReference>
<dbReference type="GO" id="GO:0030091">
    <property type="term" value="P:protein repair"/>
    <property type="evidence" value="ECO:0007669"/>
    <property type="project" value="InterPro"/>
</dbReference>
<dbReference type="PROSITE" id="PS51790">
    <property type="entry name" value="MSRB"/>
    <property type="match status" value="1"/>
</dbReference>
<comment type="similarity">
    <text evidence="1">In the C-terminal section; belongs to the MsrB Met sulfoxide reductase family.</text>
</comment>
<dbReference type="EMBL" id="VUNM01000016">
    <property type="protein sequence ID" value="MST89446.1"/>
    <property type="molecule type" value="Genomic_DNA"/>
</dbReference>
<dbReference type="GO" id="GO:0008113">
    <property type="term" value="F:peptide-methionine (S)-S-oxide reductase activity"/>
    <property type="evidence" value="ECO:0007669"/>
    <property type="project" value="UniProtKB-UniRule"/>
</dbReference>
<dbReference type="Gene3D" id="2.170.150.20">
    <property type="entry name" value="Peptide methionine sulfoxide reductase"/>
    <property type="match status" value="1"/>
</dbReference>
<evidence type="ECO:0000256" key="10">
    <source>
        <dbReference type="HAMAP-Rule" id="MF_01401"/>
    </source>
</evidence>
<dbReference type="GO" id="GO:0005737">
    <property type="term" value="C:cytoplasm"/>
    <property type="evidence" value="ECO:0007669"/>
    <property type="project" value="TreeGrafter"/>
</dbReference>
<accession>A0A844FV33</accession>
<evidence type="ECO:0000256" key="8">
    <source>
        <dbReference type="ARBA" id="ARBA00048782"/>
    </source>
</evidence>
<dbReference type="RefSeq" id="WP_154516396.1">
    <property type="nucleotide sequence ID" value="NZ_VUNM01000016.1"/>
</dbReference>
<dbReference type="InterPro" id="IPR002569">
    <property type="entry name" value="Met_Sox_Rdtase_MsrA_dom"/>
</dbReference>
<protein>
    <recommendedName>
        <fullName evidence="9 10">Multifunctional fusion protein</fullName>
    </recommendedName>
    <domain>
        <recommendedName>
            <fullName evidence="10">Peptide methionine sulfoxide reductase MsrA</fullName>
            <shortName evidence="10">Protein-methionine-S-oxide reductase</shortName>
            <ecNumber evidence="10">1.8.4.11</ecNumber>
        </recommendedName>
        <alternativeName>
            <fullName evidence="10">Peptide-methionine (S)-S-oxide reductase</fullName>
            <shortName evidence="10">Peptide Met(O) reductase</shortName>
        </alternativeName>
    </domain>
    <domain>
        <recommendedName>
            <fullName evidence="9">Peptide methionine sulfoxide reductase MsrB</fullName>
            <ecNumber evidence="9">1.8.4.12</ecNumber>
        </recommendedName>
        <alternativeName>
            <fullName evidence="9">Peptide-methionine (R)-S-oxide reductase</fullName>
        </alternativeName>
    </domain>
</protein>
<comment type="function">
    <text evidence="5 10">Has an important function as a repair enzyme for proteins that have been inactivated by oxidation. Catalyzes the reversible oxidation-reduction of methionine sulfoxide in proteins to methionine.</text>
</comment>
<evidence type="ECO:0000256" key="2">
    <source>
        <dbReference type="ARBA" id="ARBA00011017"/>
    </source>
</evidence>
<dbReference type="HAMAP" id="MF_01400">
    <property type="entry name" value="MsrB"/>
    <property type="match status" value="1"/>
</dbReference>
<evidence type="ECO:0000256" key="4">
    <source>
        <dbReference type="ARBA" id="ARBA00023268"/>
    </source>
</evidence>
<dbReference type="NCBIfam" id="TIGR00401">
    <property type="entry name" value="msrA"/>
    <property type="match status" value="1"/>
</dbReference>
<evidence type="ECO:0000256" key="3">
    <source>
        <dbReference type="ARBA" id="ARBA00023002"/>
    </source>
</evidence>
<evidence type="ECO:0000256" key="1">
    <source>
        <dbReference type="ARBA" id="ARBA00008076"/>
    </source>
</evidence>
<evidence type="ECO:0000256" key="6">
    <source>
        <dbReference type="ARBA" id="ARBA00047806"/>
    </source>
</evidence>
<comment type="similarity">
    <text evidence="2">In the N-terminal section; belongs to the MsrA Met sulfoxide reductase family.</text>
</comment>
<evidence type="ECO:0000313" key="12">
    <source>
        <dbReference type="EMBL" id="MST89446.1"/>
    </source>
</evidence>
<comment type="caution">
    <text evidence="12">The sequence shown here is derived from an EMBL/GenBank/DDBJ whole genome shotgun (WGS) entry which is preliminary data.</text>
</comment>
<keyword evidence="13" id="KW-1185">Reference proteome</keyword>
<comment type="similarity">
    <text evidence="10">Belongs to the MsrA Met sulfoxide reductase family.</text>
</comment>
<dbReference type="EC" id="1.8.4.12" evidence="9"/>
<evidence type="ECO:0000259" key="11">
    <source>
        <dbReference type="PROSITE" id="PS51790"/>
    </source>
</evidence>
<dbReference type="InterPro" id="IPR002579">
    <property type="entry name" value="Met_Sox_Rdtase_MsrB_dom"/>
</dbReference>
<dbReference type="PANTHER" id="PTHR10173:SF59">
    <property type="entry name" value="PEPTIDE METHIONINE SULFOXIDE REDUCTASE MSRA_MSRB"/>
    <property type="match status" value="1"/>
</dbReference>